<organism evidence="2 3">
    <name type="scientific">Phialemonium thermophilum</name>
    <dbReference type="NCBI Taxonomy" id="223376"/>
    <lineage>
        <taxon>Eukaryota</taxon>
        <taxon>Fungi</taxon>
        <taxon>Dikarya</taxon>
        <taxon>Ascomycota</taxon>
        <taxon>Pezizomycotina</taxon>
        <taxon>Sordariomycetes</taxon>
        <taxon>Sordariomycetidae</taxon>
        <taxon>Cephalothecales</taxon>
        <taxon>Cephalothecaceae</taxon>
        <taxon>Phialemonium</taxon>
    </lineage>
</organism>
<evidence type="ECO:0000313" key="2">
    <source>
        <dbReference type="EMBL" id="KAL1880210.1"/>
    </source>
</evidence>
<sequence length="513" mass="55868">MQIKRLVTVAAFVATGSAFWRMECRGRLGLARLDPLMSPGEISQHVHAIHGSSGFSESTSYEDLMNGDCTSCAVTQDKSAYWVPALYFRHENGSYELATQTGGLLAYYFLNSPPGQPGNITAFPNGFRMIAGDTYRRNYSINGLSPDQPDPAKSLWAQLGETTQADLAQRAIGFNCLNYAKAPEGSLYRHYLPPKDYLDQNCANGVRFELMFPSCWNGKDLDSPNHKDHVAYPDLVMEGDCPEGYPIRLPGLFYEVIWETDLFKGVPGEFVIANGDVRGFGYHADFITGWNQDFLQQAVDTCTNPSGEIQDCPIFDIQDQPTQNRCTMTTPAALASEAVSGIVGTVLPGNVAIQYGPQPATLANPPTQSVPVPVPTASYSPGAQNTLSGSYLPGQVFITHQSSTTSSSVQSSTPAPNIPHQQIEQAAPIPTAAPSSAPQESLPIISTQYITNGNLVSKIVWEEDVVYVTEFEDTTTTTTTTLAAAPVTVAAKNFRRQGHMHGHRGLHRRLNRH</sequence>
<reference evidence="2 3" key="1">
    <citation type="journal article" date="2024" name="Commun. Biol.">
        <title>Comparative genomic analysis of thermophilic fungi reveals convergent evolutionary adaptations and gene losses.</title>
        <authorList>
            <person name="Steindorff A.S."/>
            <person name="Aguilar-Pontes M.V."/>
            <person name="Robinson A.J."/>
            <person name="Andreopoulos B."/>
            <person name="LaButti K."/>
            <person name="Kuo A."/>
            <person name="Mondo S."/>
            <person name="Riley R."/>
            <person name="Otillar R."/>
            <person name="Haridas S."/>
            <person name="Lipzen A."/>
            <person name="Grimwood J."/>
            <person name="Schmutz J."/>
            <person name="Clum A."/>
            <person name="Reid I.D."/>
            <person name="Moisan M.C."/>
            <person name="Butler G."/>
            <person name="Nguyen T.T.M."/>
            <person name="Dewar K."/>
            <person name="Conant G."/>
            <person name="Drula E."/>
            <person name="Henrissat B."/>
            <person name="Hansel C."/>
            <person name="Singer S."/>
            <person name="Hutchinson M.I."/>
            <person name="de Vries R.P."/>
            <person name="Natvig D.O."/>
            <person name="Powell A.J."/>
            <person name="Tsang A."/>
            <person name="Grigoriev I.V."/>
        </authorList>
    </citation>
    <scope>NUCLEOTIDE SEQUENCE [LARGE SCALE GENOMIC DNA]</scope>
    <source>
        <strain evidence="2 3">ATCC 24622</strain>
    </source>
</reference>
<keyword evidence="3" id="KW-1185">Reference proteome</keyword>
<dbReference type="PANTHER" id="PTHR43662">
    <property type="match status" value="1"/>
</dbReference>
<evidence type="ECO:0000259" key="1">
    <source>
        <dbReference type="Pfam" id="PF09362"/>
    </source>
</evidence>
<feature type="domain" description="DUF1996" evidence="1">
    <location>
        <begin position="34"/>
        <end position="290"/>
    </location>
</feature>
<comment type="caution">
    <text evidence="2">The sequence shown here is derived from an EMBL/GenBank/DDBJ whole genome shotgun (WGS) entry which is preliminary data.</text>
</comment>
<dbReference type="Proteomes" id="UP001586593">
    <property type="component" value="Unassembled WGS sequence"/>
</dbReference>
<dbReference type="PANTHER" id="PTHR43662:SF7">
    <property type="entry name" value="DUF1996 DOMAIN-CONTAINING PROTEIN"/>
    <property type="match status" value="1"/>
</dbReference>
<gene>
    <name evidence="2" type="ORF">VTK73DRAFT_6038</name>
</gene>
<dbReference type="InterPro" id="IPR018535">
    <property type="entry name" value="DUF1996"/>
</dbReference>
<evidence type="ECO:0000313" key="3">
    <source>
        <dbReference type="Proteomes" id="UP001586593"/>
    </source>
</evidence>
<dbReference type="EMBL" id="JAZHXJ010000034">
    <property type="protein sequence ID" value="KAL1880210.1"/>
    <property type="molecule type" value="Genomic_DNA"/>
</dbReference>
<proteinExistence type="predicted"/>
<protein>
    <recommendedName>
        <fullName evidence="1">DUF1996 domain-containing protein</fullName>
    </recommendedName>
</protein>
<name>A0ABR3XW24_9PEZI</name>
<accession>A0ABR3XW24</accession>
<dbReference type="Pfam" id="PF09362">
    <property type="entry name" value="DUF1996"/>
    <property type="match status" value="1"/>
</dbReference>